<dbReference type="Proteomes" id="UP000271889">
    <property type="component" value="Unassembled WGS sequence"/>
</dbReference>
<evidence type="ECO:0000256" key="3">
    <source>
        <dbReference type="SAM" id="MobiDB-lite"/>
    </source>
</evidence>
<dbReference type="GO" id="GO:0006020">
    <property type="term" value="P:inositol metabolic process"/>
    <property type="evidence" value="ECO:0007669"/>
    <property type="project" value="TreeGrafter"/>
</dbReference>
<evidence type="ECO:0008006" key="6">
    <source>
        <dbReference type="Google" id="ProtNLM"/>
    </source>
</evidence>
<sequence>MLFAQVDDKKWQRAMNFLSGVTEFNYMTQVVLMVYEDSRADNTATGMERFHIELLFSPGLYPCFLTEKERIYESRLNKSNGMTKSHSREGNFNGSVSPNSGEDRNTDSPPIFMTVPTNIADDLVSVASTSEDQKAAEASG</sequence>
<feature type="region of interest" description="Disordered" evidence="3">
    <location>
        <begin position="76"/>
        <end position="114"/>
    </location>
</feature>
<feature type="compositionally biased region" description="Polar residues" evidence="3">
    <location>
        <begin position="77"/>
        <end position="100"/>
    </location>
</feature>
<dbReference type="GO" id="GO:0032958">
    <property type="term" value="P:inositol phosphate biosynthetic process"/>
    <property type="evidence" value="ECO:0007669"/>
    <property type="project" value="TreeGrafter"/>
</dbReference>
<accession>A0A3P6T9T5</accession>
<dbReference type="PANTHER" id="PTHR12750">
    <property type="entry name" value="DIPHOSPHOINOSITOL PENTAKISPHOSPHATE KINASE"/>
    <property type="match status" value="1"/>
</dbReference>
<dbReference type="PANTHER" id="PTHR12750:SF9">
    <property type="entry name" value="INOSITOL HEXAKISPHOSPHATE AND DIPHOSPHOINOSITOL-PENTAKISPHOSPHATE KINASE"/>
    <property type="match status" value="1"/>
</dbReference>
<dbReference type="EMBL" id="UYRV01030542">
    <property type="protein sequence ID" value="VDK84882.1"/>
    <property type="molecule type" value="Genomic_DNA"/>
</dbReference>
<comment type="catalytic activity">
    <reaction evidence="1">
        <text>5-diphospho-1D-myo-inositol 1,2,3,4,6-pentakisphosphate + ATP + H(+) = 1,5-bis(diphospho)-1D-myo-inositol 2,3,4,6-tetrakisphosphate + ADP</text>
        <dbReference type="Rhea" id="RHEA:10276"/>
        <dbReference type="ChEBI" id="CHEBI:15378"/>
        <dbReference type="ChEBI" id="CHEBI:30616"/>
        <dbReference type="ChEBI" id="CHEBI:58628"/>
        <dbReference type="ChEBI" id="CHEBI:77983"/>
        <dbReference type="ChEBI" id="CHEBI:456216"/>
        <dbReference type="EC" id="2.7.4.24"/>
    </reaction>
    <physiologicalReaction direction="left-to-right" evidence="1">
        <dbReference type="Rhea" id="RHEA:10277"/>
    </physiologicalReaction>
</comment>
<proteinExistence type="predicted"/>
<evidence type="ECO:0000313" key="5">
    <source>
        <dbReference type="Proteomes" id="UP000271889"/>
    </source>
</evidence>
<dbReference type="GO" id="GO:0000828">
    <property type="term" value="F:inositol hexakisphosphate kinase activity"/>
    <property type="evidence" value="ECO:0007669"/>
    <property type="project" value="TreeGrafter"/>
</dbReference>
<comment type="catalytic activity">
    <reaction evidence="2">
        <text>1D-myo-inositol hexakisphosphate + ATP = 1-diphospho-1D-myo-inositol 2,3,4,5,6-pentakisphosphate + ADP</text>
        <dbReference type="Rhea" id="RHEA:37459"/>
        <dbReference type="ChEBI" id="CHEBI:30616"/>
        <dbReference type="ChEBI" id="CHEBI:58130"/>
        <dbReference type="ChEBI" id="CHEBI:74946"/>
        <dbReference type="ChEBI" id="CHEBI:456216"/>
        <dbReference type="EC" id="2.7.4.24"/>
    </reaction>
    <physiologicalReaction direction="left-to-right" evidence="2">
        <dbReference type="Rhea" id="RHEA:37460"/>
    </physiologicalReaction>
</comment>
<evidence type="ECO:0000256" key="2">
    <source>
        <dbReference type="ARBA" id="ARBA00034629"/>
    </source>
</evidence>
<gene>
    <name evidence="4" type="ORF">CGOC_LOCUS8367</name>
</gene>
<evidence type="ECO:0000256" key="1">
    <source>
        <dbReference type="ARBA" id="ARBA00033696"/>
    </source>
</evidence>
<dbReference type="GO" id="GO:0033857">
    <property type="term" value="F:5-diphosphoinositol pentakisphosphate 1-kinase activity"/>
    <property type="evidence" value="ECO:0007669"/>
    <property type="project" value="TreeGrafter"/>
</dbReference>
<protein>
    <recommendedName>
        <fullName evidence="6">Inositol hexakisphosphate and diphosphoinositol-pentakisphosphate kinase</fullName>
    </recommendedName>
</protein>
<dbReference type="AlphaFoldDB" id="A0A3P6T9T5"/>
<name>A0A3P6T9T5_CYLGO</name>
<reference evidence="4 5" key="1">
    <citation type="submission" date="2018-11" db="EMBL/GenBank/DDBJ databases">
        <authorList>
            <consortium name="Pathogen Informatics"/>
        </authorList>
    </citation>
    <scope>NUCLEOTIDE SEQUENCE [LARGE SCALE GENOMIC DNA]</scope>
</reference>
<evidence type="ECO:0000313" key="4">
    <source>
        <dbReference type="EMBL" id="VDK84882.1"/>
    </source>
</evidence>
<dbReference type="GO" id="GO:0005829">
    <property type="term" value="C:cytosol"/>
    <property type="evidence" value="ECO:0007669"/>
    <property type="project" value="TreeGrafter"/>
</dbReference>
<keyword evidence="5" id="KW-1185">Reference proteome</keyword>
<dbReference type="InterPro" id="IPR037446">
    <property type="entry name" value="His_Pase_VIP1"/>
</dbReference>
<organism evidence="4 5">
    <name type="scientific">Cylicostephanus goldi</name>
    <name type="common">Nematode worm</name>
    <dbReference type="NCBI Taxonomy" id="71465"/>
    <lineage>
        <taxon>Eukaryota</taxon>
        <taxon>Metazoa</taxon>
        <taxon>Ecdysozoa</taxon>
        <taxon>Nematoda</taxon>
        <taxon>Chromadorea</taxon>
        <taxon>Rhabditida</taxon>
        <taxon>Rhabditina</taxon>
        <taxon>Rhabditomorpha</taxon>
        <taxon>Strongyloidea</taxon>
        <taxon>Strongylidae</taxon>
        <taxon>Cylicostephanus</taxon>
    </lineage>
</organism>
<dbReference type="OrthoDB" id="18042at2759"/>